<evidence type="ECO:0000313" key="3">
    <source>
        <dbReference type="Proteomes" id="UP001152795"/>
    </source>
</evidence>
<reference evidence="2" key="1">
    <citation type="submission" date="2020-04" db="EMBL/GenBank/DDBJ databases">
        <authorList>
            <person name="Alioto T."/>
            <person name="Alioto T."/>
            <person name="Gomez Garrido J."/>
        </authorList>
    </citation>
    <scope>NUCLEOTIDE SEQUENCE</scope>
    <source>
        <strain evidence="2">A484AB</strain>
    </source>
</reference>
<dbReference type="OrthoDB" id="5958581at2759"/>
<dbReference type="Proteomes" id="UP001152795">
    <property type="component" value="Unassembled WGS sequence"/>
</dbReference>
<sequence>MTSVLPPLKEEINPPAMPSVAEKKKAASPLSTWGGVQTMITSYSMDYGKKDGTPSEKRPCSATRRNRPHPSKFFMNWRVPSKPILNNRTSFEPYAAEYSNILQNFSEEYRGKDDPRPMRKRSPSNICRDINEDETLKLIERLKISGKPEESFQLPLPHLNPEAISLVANLLKKATPQEQEELERVFALGAARDKDCQDFPSYSFISPEAIRVLEQVLQRAGITDNDSAIRFLLSIGQVIMSISNSNIPIHRPRPPTGERERKHTLRSAPIYSPNFLTPKHKDGICALCCKASLNNELKDITEKKVLDTNKSSRSYLENVPRLPKIRAPKRSMFLRPSKPNYPKVENKFATFVLPHRPIPRSFTIHPEWD</sequence>
<feature type="compositionally biased region" description="Basic and acidic residues" evidence="1">
    <location>
        <begin position="47"/>
        <end position="59"/>
    </location>
</feature>
<comment type="caution">
    <text evidence="2">The sequence shown here is derived from an EMBL/GenBank/DDBJ whole genome shotgun (WGS) entry which is preliminary data.</text>
</comment>
<keyword evidence="3" id="KW-1185">Reference proteome</keyword>
<accession>A0A6S7H1R5</accession>
<evidence type="ECO:0000313" key="2">
    <source>
        <dbReference type="EMBL" id="CAB3996539.1"/>
    </source>
</evidence>
<feature type="region of interest" description="Disordered" evidence="1">
    <location>
        <begin position="46"/>
        <end position="72"/>
    </location>
</feature>
<protein>
    <submittedName>
        <fullName evidence="2">Uncharacterized protein</fullName>
    </submittedName>
</protein>
<evidence type="ECO:0000256" key="1">
    <source>
        <dbReference type="SAM" id="MobiDB-lite"/>
    </source>
</evidence>
<dbReference type="EMBL" id="CACRXK020002891">
    <property type="protein sequence ID" value="CAB3996539.1"/>
    <property type="molecule type" value="Genomic_DNA"/>
</dbReference>
<proteinExistence type="predicted"/>
<gene>
    <name evidence="2" type="ORF">PACLA_8A058691</name>
</gene>
<dbReference type="AlphaFoldDB" id="A0A6S7H1R5"/>
<name>A0A6S7H1R5_PARCT</name>
<organism evidence="2 3">
    <name type="scientific">Paramuricea clavata</name>
    <name type="common">Red gorgonian</name>
    <name type="synonym">Violescent sea-whip</name>
    <dbReference type="NCBI Taxonomy" id="317549"/>
    <lineage>
        <taxon>Eukaryota</taxon>
        <taxon>Metazoa</taxon>
        <taxon>Cnidaria</taxon>
        <taxon>Anthozoa</taxon>
        <taxon>Octocorallia</taxon>
        <taxon>Malacalcyonacea</taxon>
        <taxon>Plexauridae</taxon>
        <taxon>Paramuricea</taxon>
    </lineage>
</organism>
<feature type="region of interest" description="Disordered" evidence="1">
    <location>
        <begin position="1"/>
        <end position="30"/>
    </location>
</feature>